<name>A0A8J3ESC9_9PROT</name>
<dbReference type="Proteomes" id="UP000621856">
    <property type="component" value="Unassembled WGS sequence"/>
</dbReference>
<evidence type="ECO:0000313" key="2">
    <source>
        <dbReference type="EMBL" id="NHK28959.1"/>
    </source>
</evidence>
<dbReference type="Proteomes" id="UP000818603">
    <property type="component" value="Unassembled WGS sequence"/>
</dbReference>
<dbReference type="SUPFAM" id="SSF46785">
    <property type="entry name" value="Winged helix' DNA-binding domain"/>
    <property type="match status" value="1"/>
</dbReference>
<accession>A0A8J3ESC9</accession>
<evidence type="ECO:0000313" key="1">
    <source>
        <dbReference type="EMBL" id="GGI00738.1"/>
    </source>
</evidence>
<gene>
    <name evidence="2" type="ORF">FF098_013635</name>
    <name evidence="1" type="ORF">GCM10011355_29740</name>
</gene>
<dbReference type="EMBL" id="BMGZ01000003">
    <property type="protein sequence ID" value="GGI00738.1"/>
    <property type="molecule type" value="Genomic_DNA"/>
</dbReference>
<comment type="caution">
    <text evidence="1">The sequence shown here is derived from an EMBL/GenBank/DDBJ whole genome shotgun (WGS) entry which is preliminary data.</text>
</comment>
<dbReference type="RefSeq" id="WP_155141528.1">
    <property type="nucleotide sequence ID" value="NZ_BMGZ01000003.1"/>
</dbReference>
<evidence type="ECO:0000313" key="4">
    <source>
        <dbReference type="Proteomes" id="UP000818603"/>
    </source>
</evidence>
<organism evidence="1 3">
    <name type="scientific">Aquisalinus luteolus</name>
    <dbReference type="NCBI Taxonomy" id="1566827"/>
    <lineage>
        <taxon>Bacteria</taxon>
        <taxon>Pseudomonadati</taxon>
        <taxon>Pseudomonadota</taxon>
        <taxon>Alphaproteobacteria</taxon>
        <taxon>Parvularculales</taxon>
        <taxon>Parvularculaceae</taxon>
        <taxon>Aquisalinus</taxon>
    </lineage>
</organism>
<keyword evidence="4" id="KW-1185">Reference proteome</keyword>
<dbReference type="Gene3D" id="1.10.10.10">
    <property type="entry name" value="Winged helix-like DNA-binding domain superfamily/Winged helix DNA-binding domain"/>
    <property type="match status" value="1"/>
</dbReference>
<sequence length="182" mass="19456">MTASAAIPKAMPDWMQHFTEYFAGLGARWGMDADLCRVHAWLYLTARPVAVANIATALSLPPDTIADVVSRLKDMGVASKSADGKWSTGGDPWALLLAGLEQRRREEVPMAQSTFGRCLEQAKADGAAAGTTARLEAINAMAGDIAALDAQASRLSPERLRQIVGLTGRTARFFNRLGGKGR</sequence>
<evidence type="ECO:0000313" key="3">
    <source>
        <dbReference type="Proteomes" id="UP000621856"/>
    </source>
</evidence>
<protein>
    <recommendedName>
        <fullName evidence="5">HTH-type transcriptional regulator</fullName>
    </recommendedName>
</protein>
<dbReference type="EMBL" id="VCJR02000003">
    <property type="protein sequence ID" value="NHK28959.1"/>
    <property type="molecule type" value="Genomic_DNA"/>
</dbReference>
<evidence type="ECO:0008006" key="5">
    <source>
        <dbReference type="Google" id="ProtNLM"/>
    </source>
</evidence>
<proteinExistence type="predicted"/>
<dbReference type="InterPro" id="IPR036388">
    <property type="entry name" value="WH-like_DNA-bd_sf"/>
</dbReference>
<reference evidence="2 4" key="2">
    <citation type="submission" date="2020-02" db="EMBL/GenBank/DDBJ databases">
        <title>Genome sequence of Parvularcula flava strain NH6-79.</title>
        <authorList>
            <person name="Abdul Karim M.H."/>
            <person name="Lam M.Q."/>
            <person name="Chen S.J."/>
            <person name="Yahya A."/>
            <person name="Shahir S."/>
            <person name="Shamsir M.S."/>
            <person name="Chong C.S."/>
        </authorList>
    </citation>
    <scope>NUCLEOTIDE SEQUENCE [LARGE SCALE GENOMIC DNA]</scope>
    <source>
        <strain evidence="2 4">NH6-79</strain>
    </source>
</reference>
<reference evidence="1" key="1">
    <citation type="journal article" date="2014" name="Int. J. Syst. Evol. Microbiol.">
        <title>Complete genome sequence of Corynebacterium casei LMG S-19264T (=DSM 44701T), isolated from a smear-ripened cheese.</title>
        <authorList>
            <consortium name="US DOE Joint Genome Institute (JGI-PGF)"/>
            <person name="Walter F."/>
            <person name="Albersmeier A."/>
            <person name="Kalinowski J."/>
            <person name="Ruckert C."/>
        </authorList>
    </citation>
    <scope>NUCLEOTIDE SEQUENCE</scope>
    <source>
        <strain evidence="1">CGMCC 1.14984</strain>
    </source>
</reference>
<dbReference type="InterPro" id="IPR036390">
    <property type="entry name" value="WH_DNA-bd_sf"/>
</dbReference>
<reference evidence="1" key="3">
    <citation type="submission" date="2020-09" db="EMBL/GenBank/DDBJ databases">
        <authorList>
            <person name="Sun Q."/>
            <person name="Zhou Y."/>
        </authorList>
    </citation>
    <scope>NUCLEOTIDE SEQUENCE</scope>
    <source>
        <strain evidence="1">CGMCC 1.14984</strain>
    </source>
</reference>
<dbReference type="AlphaFoldDB" id="A0A8J3ESC9"/>